<feature type="transmembrane region" description="Helical" evidence="2">
    <location>
        <begin position="77"/>
        <end position="96"/>
    </location>
</feature>
<dbReference type="InterPro" id="IPR051932">
    <property type="entry name" value="Bact_StressResp_Reg"/>
</dbReference>
<feature type="transmembrane region" description="Helical" evidence="2">
    <location>
        <begin position="24"/>
        <end position="46"/>
    </location>
</feature>
<dbReference type="CDD" id="cd07041">
    <property type="entry name" value="STAS_RsbR_RsbS_like"/>
    <property type="match status" value="1"/>
</dbReference>
<feature type="transmembrane region" description="Helical" evidence="2">
    <location>
        <begin position="52"/>
        <end position="70"/>
    </location>
</feature>
<comment type="caution">
    <text evidence="4">The sequence shown here is derived from an EMBL/GenBank/DDBJ whole genome shotgun (WGS) entry which is preliminary data.</text>
</comment>
<feature type="transmembrane region" description="Helical" evidence="2">
    <location>
        <begin position="102"/>
        <end position="118"/>
    </location>
</feature>
<protein>
    <submittedName>
        <fullName evidence="4">Anti-anti-sigma factor</fullName>
    </submittedName>
</protein>
<dbReference type="SUPFAM" id="SSF52091">
    <property type="entry name" value="SpoIIaa-like"/>
    <property type="match status" value="1"/>
</dbReference>
<evidence type="ECO:0000256" key="1">
    <source>
        <dbReference type="SAM" id="Coils"/>
    </source>
</evidence>
<dbReference type="Proteomes" id="UP000078287">
    <property type="component" value="Unassembled WGS sequence"/>
</dbReference>
<reference evidence="4 5" key="1">
    <citation type="submission" date="2016-04" db="EMBL/GenBank/DDBJ databases">
        <title>Chloroflexus islandicus sp. nov., a thermophilic filamentous anoxygenic phototrophic bacterium from geyser Strokkur (Iceland).</title>
        <authorList>
            <person name="Gaisin V.A."/>
            <person name="Kalashnikov A.M."/>
            <person name="Sukhacheva M.V."/>
            <person name="Grouzdev D.S."/>
            <person name="Ivanov T.M."/>
            <person name="Kuznetsov B."/>
            <person name="Gorlenko V.M."/>
        </authorList>
    </citation>
    <scope>NUCLEOTIDE SEQUENCE [LARGE SCALE GENOMIC DNA]</scope>
    <source>
        <strain evidence="5">isl-2</strain>
    </source>
</reference>
<evidence type="ECO:0000256" key="2">
    <source>
        <dbReference type="SAM" id="Phobius"/>
    </source>
</evidence>
<dbReference type="EMBL" id="LWQS01000011">
    <property type="protein sequence ID" value="OAN49697.1"/>
    <property type="molecule type" value="Genomic_DNA"/>
</dbReference>
<dbReference type="PANTHER" id="PTHR33745">
    <property type="entry name" value="RSBT ANTAGONIST PROTEIN RSBS-RELATED"/>
    <property type="match status" value="1"/>
</dbReference>
<dbReference type="Gene3D" id="3.30.750.24">
    <property type="entry name" value="STAS domain"/>
    <property type="match status" value="1"/>
</dbReference>
<keyword evidence="2" id="KW-1133">Transmembrane helix</keyword>
<sequence>MWKLIAHFVHVKASNPDQQRRGQLLVTLSAGVVVILLTAGLLLTMLQPTIGRFINLGLATLVFSTAAFLGRQGFVSAGSYILIIVAGIGSLSGLFFNPDSPFNIIYLLICVLLSSILLKPNQIWIVLAGCLAALAVVVVTVPVATRSAILLDYAAAHVSVLLTVTALITFIGARSLAAALAEARELRRQAEEANQRLVQVNAGLEARIAERTEALQRLADEQRATMSQLAESLRSQQELNQLILELDVPIIPVRDDTLVVPLVGGLDSHRVQRLFENVLPAIERAGARLLVIDVTGVAVIDTYAAAALLQVAQAARLMGVTTTLAGIRPEVAQTLVSLGIDLSSIHTASTLQAALRLQPQMLSAT</sequence>
<keyword evidence="2" id="KW-0472">Membrane</keyword>
<keyword evidence="1" id="KW-0175">Coiled coil</keyword>
<accession>A0A178MNU7</accession>
<evidence type="ECO:0000313" key="4">
    <source>
        <dbReference type="EMBL" id="OAN49697.1"/>
    </source>
</evidence>
<dbReference type="PROSITE" id="PS50801">
    <property type="entry name" value="STAS"/>
    <property type="match status" value="1"/>
</dbReference>
<feature type="transmembrane region" description="Helical" evidence="2">
    <location>
        <begin position="125"/>
        <end position="144"/>
    </location>
</feature>
<dbReference type="RefSeq" id="WP_066782400.1">
    <property type="nucleotide sequence ID" value="NZ_LWQS01000011.1"/>
</dbReference>
<dbReference type="AlphaFoldDB" id="A0A178MNU7"/>
<keyword evidence="5" id="KW-1185">Reference proteome</keyword>
<dbReference type="Pfam" id="PF01740">
    <property type="entry name" value="STAS"/>
    <property type="match status" value="1"/>
</dbReference>
<feature type="transmembrane region" description="Helical" evidence="2">
    <location>
        <begin position="156"/>
        <end position="181"/>
    </location>
</feature>
<feature type="domain" description="STAS" evidence="3">
    <location>
        <begin position="247"/>
        <end position="358"/>
    </location>
</feature>
<dbReference type="PANTHER" id="PTHR33745:SF1">
    <property type="entry name" value="RSBT ANTAGONIST PROTEIN RSBS"/>
    <property type="match status" value="1"/>
</dbReference>
<dbReference type="STRING" id="1707952.A6A03_06460"/>
<proteinExistence type="predicted"/>
<dbReference type="InterPro" id="IPR002645">
    <property type="entry name" value="STAS_dom"/>
</dbReference>
<dbReference type="InterPro" id="IPR036513">
    <property type="entry name" value="STAS_dom_sf"/>
</dbReference>
<keyword evidence="2" id="KW-0812">Transmembrane</keyword>
<feature type="coiled-coil region" evidence="1">
    <location>
        <begin position="173"/>
        <end position="221"/>
    </location>
</feature>
<name>A0A178MNU7_9CHLR</name>
<organism evidence="4 5">
    <name type="scientific">Chloroflexus islandicus</name>
    <dbReference type="NCBI Taxonomy" id="1707952"/>
    <lineage>
        <taxon>Bacteria</taxon>
        <taxon>Bacillati</taxon>
        <taxon>Chloroflexota</taxon>
        <taxon>Chloroflexia</taxon>
        <taxon>Chloroflexales</taxon>
        <taxon>Chloroflexineae</taxon>
        <taxon>Chloroflexaceae</taxon>
        <taxon>Chloroflexus</taxon>
    </lineage>
</organism>
<gene>
    <name evidence="4" type="ORF">A6A03_06460</name>
</gene>
<evidence type="ECO:0000259" key="3">
    <source>
        <dbReference type="PROSITE" id="PS50801"/>
    </source>
</evidence>
<dbReference type="OrthoDB" id="153847at2"/>
<evidence type="ECO:0000313" key="5">
    <source>
        <dbReference type="Proteomes" id="UP000078287"/>
    </source>
</evidence>